<comment type="similarity">
    <text evidence="1 7">Belongs to the cytochrome P450 family.</text>
</comment>
<dbReference type="SUPFAM" id="SSF48264">
    <property type="entry name" value="Cytochrome P450"/>
    <property type="match status" value="1"/>
</dbReference>
<dbReference type="Gene3D" id="1.10.630.10">
    <property type="entry name" value="Cytochrome P450"/>
    <property type="match status" value="1"/>
</dbReference>
<evidence type="ECO:0000256" key="5">
    <source>
        <dbReference type="ARBA" id="ARBA00023004"/>
    </source>
</evidence>
<keyword evidence="6 7" id="KW-0503">Monooxygenase</keyword>
<reference evidence="8" key="1">
    <citation type="submission" date="2016-08" db="EMBL/GenBank/DDBJ databases">
        <title>Complete Genome Seqeunce of Paenibacillus sp. BIHB 4019 from tea rhizoplane.</title>
        <authorList>
            <person name="Thakur R."/>
            <person name="Swarnkar M.K."/>
            <person name="Gulati A."/>
        </authorList>
    </citation>
    <scope>NUCLEOTIDE SEQUENCE [LARGE SCALE GENOMIC DNA]</scope>
    <source>
        <strain evidence="8">BIHB4019</strain>
    </source>
</reference>
<sequence length="404" mass="46165">MTTNQHKEPAQSKIDYLNEAFIRNPHPIYAEVREQESVSRFLLPSGHYAWLVTAYEDVAAVLSDSRFVTNHPVEEGAELPSHVEIISRNLSNVDATDHRRLRRLVQKAFTPKMVDQLRGRIEELTNDLLDQAQAKGEMNLIEDFAFPLPIKVICEMLGVPIEDQDKFSDWSSAIMEGFNNPKHAERSEQALIAFIDYLQHLIARRRSDLKQDLISDLIRVEEDGDMLSEHELYAMIFVLIIAGHETTVNLIGNGMLSLLEHPEQLEMLKNEPELIHAAIEEILRYDGPVEVNNMRLATEDVELQGKQIRKGEMVFVALASANRDDNHFTDPNTFDITRKVNDHLAFGKGIHFCMGAPLARLEGEIAISTLLRRMPELRLKTNRESLNWRHGIIIRGLKEIPLVF</sequence>
<proteinExistence type="inferred from homology"/>
<dbReference type="RefSeq" id="WP_099519795.1">
    <property type="nucleotide sequence ID" value="NZ_CP016808.1"/>
</dbReference>
<evidence type="ECO:0000256" key="4">
    <source>
        <dbReference type="ARBA" id="ARBA00023002"/>
    </source>
</evidence>
<dbReference type="PANTHER" id="PTHR46696:SF1">
    <property type="entry name" value="CYTOCHROME P450 YJIB-RELATED"/>
    <property type="match status" value="1"/>
</dbReference>
<dbReference type="PROSITE" id="PS00086">
    <property type="entry name" value="CYTOCHROME_P450"/>
    <property type="match status" value="1"/>
</dbReference>
<evidence type="ECO:0000256" key="1">
    <source>
        <dbReference type="ARBA" id="ARBA00010617"/>
    </source>
</evidence>
<dbReference type="Pfam" id="PF00067">
    <property type="entry name" value="p450"/>
    <property type="match status" value="1"/>
</dbReference>
<dbReference type="InterPro" id="IPR017972">
    <property type="entry name" value="Cyt_P450_CS"/>
</dbReference>
<keyword evidence="3 7" id="KW-0479">Metal-binding</keyword>
<dbReference type="PRINTS" id="PR00359">
    <property type="entry name" value="BP450"/>
</dbReference>
<dbReference type="PANTHER" id="PTHR46696">
    <property type="entry name" value="P450, PUTATIVE (EUROFUNG)-RELATED"/>
    <property type="match status" value="1"/>
</dbReference>
<keyword evidence="4 7" id="KW-0560">Oxidoreductase</keyword>
<gene>
    <name evidence="8" type="ORF">BBD42_21120</name>
</gene>
<dbReference type="GO" id="GO:0020037">
    <property type="term" value="F:heme binding"/>
    <property type="evidence" value="ECO:0007669"/>
    <property type="project" value="InterPro"/>
</dbReference>
<evidence type="ECO:0000256" key="7">
    <source>
        <dbReference type="RuleBase" id="RU000461"/>
    </source>
</evidence>
<accession>A0A1B2DLU3</accession>
<dbReference type="PRINTS" id="PR00385">
    <property type="entry name" value="P450"/>
</dbReference>
<dbReference type="EMBL" id="CP016808">
    <property type="protein sequence ID" value="ANY68690.1"/>
    <property type="molecule type" value="Genomic_DNA"/>
</dbReference>
<dbReference type="InterPro" id="IPR001128">
    <property type="entry name" value="Cyt_P450"/>
</dbReference>
<keyword evidence="5 7" id="KW-0408">Iron</keyword>
<protein>
    <submittedName>
        <fullName evidence="8">Cytochrome P450</fullName>
    </submittedName>
</protein>
<keyword evidence="2 7" id="KW-0349">Heme</keyword>
<name>A0A1B2DLU3_9BACL</name>
<dbReference type="AlphaFoldDB" id="A0A1B2DLU3"/>
<dbReference type="GO" id="GO:0005506">
    <property type="term" value="F:iron ion binding"/>
    <property type="evidence" value="ECO:0007669"/>
    <property type="project" value="InterPro"/>
</dbReference>
<dbReference type="InterPro" id="IPR002397">
    <property type="entry name" value="Cyt_P450_B"/>
</dbReference>
<dbReference type="InterPro" id="IPR036396">
    <property type="entry name" value="Cyt_P450_sf"/>
</dbReference>
<dbReference type="CDD" id="cd11029">
    <property type="entry name" value="CYP107-like"/>
    <property type="match status" value="1"/>
</dbReference>
<dbReference type="FunFam" id="1.10.630.10:FF:000018">
    <property type="entry name" value="Cytochrome P450 monooxygenase"/>
    <property type="match status" value="1"/>
</dbReference>
<dbReference type="GO" id="GO:0016705">
    <property type="term" value="F:oxidoreductase activity, acting on paired donors, with incorporation or reduction of molecular oxygen"/>
    <property type="evidence" value="ECO:0007669"/>
    <property type="project" value="InterPro"/>
</dbReference>
<evidence type="ECO:0000256" key="3">
    <source>
        <dbReference type="ARBA" id="ARBA00022723"/>
    </source>
</evidence>
<evidence type="ECO:0000256" key="6">
    <source>
        <dbReference type="ARBA" id="ARBA00023033"/>
    </source>
</evidence>
<organism evidence="8">
    <name type="scientific">Paenibacillus sp. BIHB 4019</name>
    <dbReference type="NCBI Taxonomy" id="1870819"/>
    <lineage>
        <taxon>Bacteria</taxon>
        <taxon>Bacillati</taxon>
        <taxon>Bacillota</taxon>
        <taxon>Bacilli</taxon>
        <taxon>Bacillales</taxon>
        <taxon>Paenibacillaceae</taxon>
        <taxon>Paenibacillus</taxon>
    </lineage>
</organism>
<evidence type="ECO:0000313" key="8">
    <source>
        <dbReference type="EMBL" id="ANY68690.1"/>
    </source>
</evidence>
<evidence type="ECO:0000256" key="2">
    <source>
        <dbReference type="ARBA" id="ARBA00022617"/>
    </source>
</evidence>
<dbReference type="GO" id="GO:0004497">
    <property type="term" value="F:monooxygenase activity"/>
    <property type="evidence" value="ECO:0007669"/>
    <property type="project" value="UniProtKB-KW"/>
</dbReference>